<dbReference type="EC" id="2.6.1.-" evidence="3"/>
<dbReference type="Pfam" id="PF00155">
    <property type="entry name" value="Aminotran_1_2"/>
    <property type="match status" value="1"/>
</dbReference>
<gene>
    <name evidence="5" type="ORF">AsAng_0018960</name>
</gene>
<evidence type="ECO:0000313" key="5">
    <source>
        <dbReference type="EMBL" id="BDS11185.1"/>
    </source>
</evidence>
<evidence type="ECO:0000313" key="6">
    <source>
        <dbReference type="Proteomes" id="UP001060919"/>
    </source>
</evidence>
<dbReference type="PROSITE" id="PS00105">
    <property type="entry name" value="AA_TRANSFER_CLASS_1"/>
    <property type="match status" value="1"/>
</dbReference>
<evidence type="ECO:0000259" key="4">
    <source>
        <dbReference type="Pfam" id="PF00155"/>
    </source>
</evidence>
<evidence type="ECO:0000256" key="1">
    <source>
        <dbReference type="ARBA" id="ARBA00001933"/>
    </source>
</evidence>
<dbReference type="AlphaFoldDB" id="A0A916DSH9"/>
<dbReference type="InterPro" id="IPR004839">
    <property type="entry name" value="Aminotransferase_I/II_large"/>
</dbReference>
<dbReference type="Gene3D" id="3.40.640.10">
    <property type="entry name" value="Type I PLP-dependent aspartate aminotransferase-like (Major domain)"/>
    <property type="match status" value="1"/>
</dbReference>
<keyword evidence="6" id="KW-1185">Reference proteome</keyword>
<dbReference type="RefSeq" id="WP_264792388.1">
    <property type="nucleotide sequence ID" value="NZ_AP026867.1"/>
</dbReference>
<dbReference type="Gene3D" id="3.90.1150.10">
    <property type="entry name" value="Aspartate Aminotransferase, domain 1"/>
    <property type="match status" value="1"/>
</dbReference>
<dbReference type="Proteomes" id="UP001060919">
    <property type="component" value="Chromosome"/>
</dbReference>
<dbReference type="GO" id="GO:0030170">
    <property type="term" value="F:pyridoxal phosphate binding"/>
    <property type="evidence" value="ECO:0007669"/>
    <property type="project" value="InterPro"/>
</dbReference>
<evidence type="ECO:0000256" key="2">
    <source>
        <dbReference type="ARBA" id="ARBA00022898"/>
    </source>
</evidence>
<dbReference type="EMBL" id="AP026867">
    <property type="protein sequence ID" value="BDS11185.1"/>
    <property type="molecule type" value="Genomic_DNA"/>
</dbReference>
<dbReference type="PANTHER" id="PTHR42885:SF1">
    <property type="entry name" value="THREONINE-PHOSPHATE DECARBOXYLASE"/>
    <property type="match status" value="1"/>
</dbReference>
<evidence type="ECO:0000256" key="3">
    <source>
        <dbReference type="RuleBase" id="RU000481"/>
    </source>
</evidence>
<comment type="cofactor">
    <cofactor evidence="1 3">
        <name>pyridoxal 5'-phosphate</name>
        <dbReference type="ChEBI" id="CHEBI:597326"/>
    </cofactor>
</comment>
<protein>
    <recommendedName>
        <fullName evidence="3">Aminotransferase</fullName>
        <ecNumber evidence="3">2.6.1.-</ecNumber>
    </recommendedName>
</protein>
<dbReference type="PANTHER" id="PTHR42885">
    <property type="entry name" value="HISTIDINOL-PHOSPHATE AMINOTRANSFERASE-RELATED"/>
    <property type="match status" value="1"/>
</dbReference>
<accession>A0A916DSH9</accession>
<dbReference type="KEGG" id="aup:AsAng_0018960"/>
<dbReference type="SUPFAM" id="SSF53383">
    <property type="entry name" value="PLP-dependent transferases"/>
    <property type="match status" value="1"/>
</dbReference>
<proteinExistence type="inferred from homology"/>
<dbReference type="CDD" id="cd00609">
    <property type="entry name" value="AAT_like"/>
    <property type="match status" value="1"/>
</dbReference>
<keyword evidence="3" id="KW-0808">Transferase</keyword>
<keyword evidence="3 5" id="KW-0032">Aminotransferase</keyword>
<dbReference type="InterPro" id="IPR015422">
    <property type="entry name" value="PyrdxlP-dep_Trfase_small"/>
</dbReference>
<dbReference type="InterPro" id="IPR015424">
    <property type="entry name" value="PyrdxlP-dep_Trfase"/>
</dbReference>
<keyword evidence="2" id="KW-0663">Pyridoxal phosphate</keyword>
<sequence>MLKGHGDDRYLFDCEIVADFSSNVIANHSVQITESLKEACWQSIERYPDPNGECLSRALAKFHHLAKEQVLVCNGATEAFYLLAKYFEQSSATIFVPTFSEYQDACQINHIKTQLLPWDALEKGIQIQSKIIFICNPNNPTGHSIPLDQLVALLKNHPASYLIIDEAYIEFSDQCESAVGLLSTYSNLVVVKSLTKSFAIPGLRLGYILGQASLIAALAKNKMPWSTNSIALTIGLHLINHYDQFIFDQKKLRQQTEQFRQKVDAIEGLTAHPTSTNYFLLELTKGKAADLKLFLVEQYGILIRDASNFEGLNAFYCRLACQTVEKNNLLINALKKWMD</sequence>
<reference evidence="5" key="1">
    <citation type="submission" date="2022-09" db="EMBL/GenBank/DDBJ databases">
        <title>Aureispira anguillicida sp. nov., isolated from Leptocephalus of Japanese eel Anguilla japonica.</title>
        <authorList>
            <person name="Yuasa K."/>
            <person name="Mekata T."/>
            <person name="Ikunari K."/>
        </authorList>
    </citation>
    <scope>NUCLEOTIDE SEQUENCE</scope>
    <source>
        <strain evidence="5">EL160426</strain>
    </source>
</reference>
<dbReference type="InterPro" id="IPR015421">
    <property type="entry name" value="PyrdxlP-dep_Trfase_major"/>
</dbReference>
<feature type="domain" description="Aminotransferase class I/classII large" evidence="4">
    <location>
        <begin position="20"/>
        <end position="327"/>
    </location>
</feature>
<comment type="similarity">
    <text evidence="3">Belongs to the class-I pyridoxal-phosphate-dependent aminotransferase family.</text>
</comment>
<name>A0A916DSH9_9BACT</name>
<organism evidence="5 6">
    <name type="scientific">Aureispira anguillae</name>
    <dbReference type="NCBI Taxonomy" id="2864201"/>
    <lineage>
        <taxon>Bacteria</taxon>
        <taxon>Pseudomonadati</taxon>
        <taxon>Bacteroidota</taxon>
        <taxon>Saprospiria</taxon>
        <taxon>Saprospirales</taxon>
        <taxon>Saprospiraceae</taxon>
        <taxon>Aureispira</taxon>
    </lineage>
</organism>
<dbReference type="InterPro" id="IPR004838">
    <property type="entry name" value="NHTrfase_class1_PyrdxlP-BS"/>
</dbReference>
<dbReference type="GO" id="GO:0008483">
    <property type="term" value="F:transaminase activity"/>
    <property type="evidence" value="ECO:0007669"/>
    <property type="project" value="UniProtKB-KW"/>
</dbReference>